<dbReference type="EMBL" id="SNRW01037832">
    <property type="protein sequence ID" value="KAA6353586.1"/>
    <property type="molecule type" value="Genomic_DNA"/>
</dbReference>
<gene>
    <name evidence="2" type="ORF">EZS28_050886</name>
</gene>
<reference evidence="2 3" key="1">
    <citation type="submission" date="2019-03" db="EMBL/GenBank/DDBJ databases">
        <title>Single cell metagenomics reveals metabolic interactions within the superorganism composed of flagellate Streblomastix strix and complex community of Bacteroidetes bacteria on its surface.</title>
        <authorList>
            <person name="Treitli S.C."/>
            <person name="Kolisko M."/>
            <person name="Husnik F."/>
            <person name="Keeling P."/>
            <person name="Hampl V."/>
        </authorList>
    </citation>
    <scope>NUCLEOTIDE SEQUENCE [LARGE SCALE GENOMIC DNA]</scope>
    <source>
        <strain evidence="2">ST1C</strain>
    </source>
</reference>
<sequence length="77" mass="9234">MALFHALIVAIVGGIVFAIFFFRAYGNDPRFHGTIIQKLHVFFFGIWNEDMQQFEVKGCWVRFDEYLWLSKHHWLQV</sequence>
<name>A0A5J4T5A8_9EUKA</name>
<proteinExistence type="predicted"/>
<keyword evidence="1" id="KW-0812">Transmembrane</keyword>
<evidence type="ECO:0000313" key="2">
    <source>
        <dbReference type="EMBL" id="KAA6353586.1"/>
    </source>
</evidence>
<protein>
    <submittedName>
        <fullName evidence="2">Uncharacterized protein</fullName>
    </submittedName>
</protein>
<keyword evidence="1" id="KW-0472">Membrane</keyword>
<evidence type="ECO:0000256" key="1">
    <source>
        <dbReference type="SAM" id="Phobius"/>
    </source>
</evidence>
<dbReference type="Proteomes" id="UP000324800">
    <property type="component" value="Unassembled WGS sequence"/>
</dbReference>
<evidence type="ECO:0000313" key="3">
    <source>
        <dbReference type="Proteomes" id="UP000324800"/>
    </source>
</evidence>
<organism evidence="2 3">
    <name type="scientific">Streblomastix strix</name>
    <dbReference type="NCBI Taxonomy" id="222440"/>
    <lineage>
        <taxon>Eukaryota</taxon>
        <taxon>Metamonada</taxon>
        <taxon>Preaxostyla</taxon>
        <taxon>Oxymonadida</taxon>
        <taxon>Streblomastigidae</taxon>
        <taxon>Streblomastix</taxon>
    </lineage>
</organism>
<feature type="transmembrane region" description="Helical" evidence="1">
    <location>
        <begin position="6"/>
        <end position="25"/>
    </location>
</feature>
<comment type="caution">
    <text evidence="2">The sequence shown here is derived from an EMBL/GenBank/DDBJ whole genome shotgun (WGS) entry which is preliminary data.</text>
</comment>
<dbReference type="AlphaFoldDB" id="A0A5J4T5A8"/>
<feature type="non-terminal residue" evidence="2">
    <location>
        <position position="1"/>
    </location>
</feature>
<keyword evidence="1" id="KW-1133">Transmembrane helix</keyword>
<accession>A0A5J4T5A8</accession>